<dbReference type="Pfam" id="PF17785">
    <property type="entry name" value="PUA_3"/>
    <property type="match status" value="1"/>
</dbReference>
<keyword evidence="7" id="KW-1185">Reference proteome</keyword>
<dbReference type="InterPro" id="IPR041532">
    <property type="entry name" value="RlmI-like_PUA"/>
</dbReference>
<gene>
    <name evidence="6" type="ORF">G7081_03840</name>
</gene>
<dbReference type="InterPro" id="IPR036974">
    <property type="entry name" value="PUA_sf"/>
</dbReference>
<evidence type="ECO:0000256" key="2">
    <source>
        <dbReference type="ARBA" id="ARBA00022679"/>
    </source>
</evidence>
<dbReference type="KEGG" id="vah:G7081_03840"/>
<name>A0A6G8AMR8_9ENTE</name>
<evidence type="ECO:0000259" key="5">
    <source>
        <dbReference type="Pfam" id="PF17785"/>
    </source>
</evidence>
<dbReference type="PANTHER" id="PTHR43042">
    <property type="entry name" value="SAM-DEPENDENT METHYLTRANSFERASE"/>
    <property type="match status" value="1"/>
</dbReference>
<dbReference type="InterPro" id="IPR019614">
    <property type="entry name" value="SAM-dep_methyl-trfase"/>
</dbReference>
<dbReference type="InterPro" id="IPR015947">
    <property type="entry name" value="PUA-like_sf"/>
</dbReference>
<feature type="domain" description="RlmI-like PUA" evidence="5">
    <location>
        <begin position="4"/>
        <end position="66"/>
    </location>
</feature>
<dbReference type="Gene3D" id="2.30.130.10">
    <property type="entry name" value="PUA domain"/>
    <property type="match status" value="1"/>
</dbReference>
<proteinExistence type="predicted"/>
<dbReference type="RefSeq" id="WP_166007561.1">
    <property type="nucleotide sequence ID" value="NZ_CP049886.1"/>
</dbReference>
<evidence type="ECO:0000256" key="3">
    <source>
        <dbReference type="ARBA" id="ARBA00022691"/>
    </source>
</evidence>
<reference evidence="6 7" key="1">
    <citation type="submission" date="2020-03" db="EMBL/GenBank/DDBJ databases">
        <title>Vagococcus sp. nov., isolated from beetles.</title>
        <authorList>
            <person name="Hyun D.-W."/>
            <person name="Bae J.-W."/>
        </authorList>
    </citation>
    <scope>NUCLEOTIDE SEQUENCE [LARGE SCALE GENOMIC DNA]</scope>
    <source>
        <strain evidence="6 7">HDW17A</strain>
    </source>
</reference>
<organism evidence="6 7">
    <name type="scientific">Vagococcus coleopterorum</name>
    <dbReference type="NCBI Taxonomy" id="2714946"/>
    <lineage>
        <taxon>Bacteria</taxon>
        <taxon>Bacillati</taxon>
        <taxon>Bacillota</taxon>
        <taxon>Bacilli</taxon>
        <taxon>Lactobacillales</taxon>
        <taxon>Enterococcaceae</taxon>
        <taxon>Vagococcus</taxon>
    </lineage>
</organism>
<dbReference type="Proteomes" id="UP000500890">
    <property type="component" value="Chromosome"/>
</dbReference>
<dbReference type="Pfam" id="PF10672">
    <property type="entry name" value="Methyltrans_SAM"/>
    <property type="match status" value="1"/>
</dbReference>
<dbReference type="GO" id="GO:0003723">
    <property type="term" value="F:RNA binding"/>
    <property type="evidence" value="ECO:0007669"/>
    <property type="project" value="InterPro"/>
</dbReference>
<keyword evidence="3" id="KW-0949">S-adenosyl-L-methionine</keyword>
<evidence type="ECO:0000259" key="4">
    <source>
        <dbReference type="Pfam" id="PF10672"/>
    </source>
</evidence>
<dbReference type="CDD" id="cd11572">
    <property type="entry name" value="RlmI_M_like"/>
    <property type="match status" value="1"/>
</dbReference>
<dbReference type="GO" id="GO:0032259">
    <property type="term" value="P:methylation"/>
    <property type="evidence" value="ECO:0007669"/>
    <property type="project" value="UniProtKB-KW"/>
</dbReference>
<protein>
    <submittedName>
        <fullName evidence="6">Class I SAM-dependent rRNA methyltransferase</fullName>
    </submittedName>
</protein>
<dbReference type="GO" id="GO:0008168">
    <property type="term" value="F:methyltransferase activity"/>
    <property type="evidence" value="ECO:0007669"/>
    <property type="project" value="UniProtKB-KW"/>
</dbReference>
<sequence>MKKIKLKTKISQQVKAGYPLIRRNDLLNEKDLMNQLDWVQFVTQSDDFLGIGYLGDQNKGSGWVLTPQFYSTLERPFFEEKFKQAKSLRQHFLSNDETTAYRMFNGEGDQLGGVTIDIYNQYAVFSWYNETIYHNKQIIIDAFRNVNPEIVGGYEKIRFQGNGLPESQFIFGQEAPEPLVVKENGVAYATYLNEGLMTGIFLDQKEVRGRLVDGLALGRSVLNTFSYTGAFSVAAAMGGAKETVSVDLAKRSLPKTQEMFETNGLSLDNNRIVVMDVFDYFNYAKRKALSFDMIVLDPPSFARSKKRTFSVAKNYGDLVEDVAPLLNNEGILIASTNAANVTVDKYQQMVETALRKQGKQFKQIGENRLPVDFKTSKSFPEGNYLKVLIYQVLS</sequence>
<keyword evidence="1 6" id="KW-0489">Methyltransferase</keyword>
<dbReference type="EMBL" id="CP049886">
    <property type="protein sequence ID" value="QIL46259.1"/>
    <property type="molecule type" value="Genomic_DNA"/>
</dbReference>
<evidence type="ECO:0000256" key="1">
    <source>
        <dbReference type="ARBA" id="ARBA00022603"/>
    </source>
</evidence>
<dbReference type="SUPFAM" id="SSF88697">
    <property type="entry name" value="PUA domain-like"/>
    <property type="match status" value="1"/>
</dbReference>
<dbReference type="Gene3D" id="3.40.50.150">
    <property type="entry name" value="Vaccinia Virus protein VP39"/>
    <property type="match status" value="1"/>
</dbReference>
<dbReference type="AlphaFoldDB" id="A0A6G8AMR8"/>
<evidence type="ECO:0000313" key="6">
    <source>
        <dbReference type="EMBL" id="QIL46259.1"/>
    </source>
</evidence>
<dbReference type="CDD" id="cd02440">
    <property type="entry name" value="AdoMet_MTases"/>
    <property type="match status" value="1"/>
</dbReference>
<dbReference type="Gene3D" id="3.30.750.80">
    <property type="entry name" value="RNA methyltransferase domain (HRMD) like"/>
    <property type="match status" value="1"/>
</dbReference>
<accession>A0A6G8AMR8</accession>
<dbReference type="PANTHER" id="PTHR43042:SF3">
    <property type="entry name" value="RIBOSOMAL RNA LARGE SUBUNIT METHYLTRANSFERASE YWBD-RELATED"/>
    <property type="match status" value="1"/>
</dbReference>
<dbReference type="SUPFAM" id="SSF53335">
    <property type="entry name" value="S-adenosyl-L-methionine-dependent methyltransferases"/>
    <property type="match status" value="1"/>
</dbReference>
<evidence type="ECO:0000313" key="7">
    <source>
        <dbReference type="Proteomes" id="UP000500890"/>
    </source>
</evidence>
<keyword evidence="2 6" id="KW-0808">Transferase</keyword>
<feature type="domain" description="S-adenosylmethionine-dependent methyltransferase" evidence="4">
    <location>
        <begin position="177"/>
        <end position="354"/>
    </location>
</feature>
<dbReference type="InterPro" id="IPR029063">
    <property type="entry name" value="SAM-dependent_MTases_sf"/>
</dbReference>